<comment type="caution">
    <text evidence="5">The sequence shown here is derived from an EMBL/GenBank/DDBJ whole genome shotgun (WGS) entry which is preliminary data.</text>
</comment>
<dbReference type="InterPro" id="IPR036388">
    <property type="entry name" value="WH-like_DNA-bd_sf"/>
</dbReference>
<dbReference type="InterPro" id="IPR011991">
    <property type="entry name" value="ArsR-like_HTH"/>
</dbReference>
<dbReference type="SUPFAM" id="SSF46785">
    <property type="entry name" value="Winged helix' DNA-binding domain"/>
    <property type="match status" value="1"/>
</dbReference>
<dbReference type="Proteomes" id="UP000282311">
    <property type="component" value="Unassembled WGS sequence"/>
</dbReference>
<dbReference type="InterPro" id="IPR036390">
    <property type="entry name" value="WH_DNA-bd_sf"/>
</dbReference>
<organism evidence="5 6">
    <name type="scientific">Paenibacillus ginsengarvi</name>
    <dbReference type="NCBI Taxonomy" id="400777"/>
    <lineage>
        <taxon>Bacteria</taxon>
        <taxon>Bacillati</taxon>
        <taxon>Bacillota</taxon>
        <taxon>Bacilli</taxon>
        <taxon>Bacillales</taxon>
        <taxon>Paenibacillaceae</taxon>
        <taxon>Paenibacillus</taxon>
    </lineage>
</organism>
<dbReference type="GO" id="GO:0003700">
    <property type="term" value="F:DNA-binding transcription factor activity"/>
    <property type="evidence" value="ECO:0007669"/>
    <property type="project" value="InterPro"/>
</dbReference>
<evidence type="ECO:0000313" key="6">
    <source>
        <dbReference type="Proteomes" id="UP000282311"/>
    </source>
</evidence>
<dbReference type="InterPro" id="IPR000835">
    <property type="entry name" value="HTH_MarR-typ"/>
</dbReference>
<evidence type="ECO:0000256" key="3">
    <source>
        <dbReference type="ARBA" id="ARBA00023163"/>
    </source>
</evidence>
<dbReference type="CDD" id="cd00090">
    <property type="entry name" value="HTH_ARSR"/>
    <property type="match status" value="1"/>
</dbReference>
<accession>A0A3B0B507</accession>
<dbReference type="RefSeq" id="WP_120751300.1">
    <property type="nucleotide sequence ID" value="NZ_RBAH01000035.1"/>
</dbReference>
<protein>
    <submittedName>
        <fullName evidence="5">MarR family transcriptional regulator</fullName>
    </submittedName>
</protein>
<keyword evidence="1" id="KW-0805">Transcription regulation</keyword>
<name>A0A3B0B507_9BACL</name>
<dbReference type="SMART" id="SM00347">
    <property type="entry name" value="HTH_MARR"/>
    <property type="match status" value="1"/>
</dbReference>
<reference evidence="5 6" key="1">
    <citation type="journal article" date="2007" name="Int. J. Syst. Evol. Microbiol.">
        <title>Paenibacillus ginsengarvi sp. nov., isolated from soil from ginseng cultivation.</title>
        <authorList>
            <person name="Yoon M.H."/>
            <person name="Ten L.N."/>
            <person name="Im W.T."/>
        </authorList>
    </citation>
    <scope>NUCLEOTIDE SEQUENCE [LARGE SCALE GENOMIC DNA]</scope>
    <source>
        <strain evidence="5 6">KCTC 13059</strain>
    </source>
</reference>
<evidence type="ECO:0000256" key="2">
    <source>
        <dbReference type="ARBA" id="ARBA00023125"/>
    </source>
</evidence>
<evidence type="ECO:0000256" key="1">
    <source>
        <dbReference type="ARBA" id="ARBA00023015"/>
    </source>
</evidence>
<proteinExistence type="predicted"/>
<gene>
    <name evidence="5" type="ORF">D7M11_31725</name>
</gene>
<dbReference type="Gene3D" id="1.10.10.10">
    <property type="entry name" value="Winged helix-like DNA-binding domain superfamily/Winged helix DNA-binding domain"/>
    <property type="match status" value="1"/>
</dbReference>
<sequence>MTEEQRDIARQLMESYFQSQVSGNMMQNRVVNNQKPGEIMVLYFISIHIQENSSGLMVSEISGKLNVTPPTVTQHINSLEAQQLVERHADPADRRVVRVRLSDKGKAYIERINEARLQMFAGLVAHLGEQESLLFAEMMRKASDYLLKQQELYIRGFTADGSNEK</sequence>
<dbReference type="Pfam" id="PF01047">
    <property type="entry name" value="MarR"/>
    <property type="match status" value="1"/>
</dbReference>
<dbReference type="PANTHER" id="PTHR42756">
    <property type="entry name" value="TRANSCRIPTIONAL REGULATOR, MARR"/>
    <property type="match status" value="1"/>
</dbReference>
<evidence type="ECO:0000259" key="4">
    <source>
        <dbReference type="PROSITE" id="PS50995"/>
    </source>
</evidence>
<dbReference type="OrthoDB" id="163346at2"/>
<keyword evidence="6" id="KW-1185">Reference proteome</keyword>
<dbReference type="PRINTS" id="PR00598">
    <property type="entry name" value="HTHMARR"/>
</dbReference>
<keyword evidence="2" id="KW-0238">DNA-binding</keyword>
<dbReference type="AlphaFoldDB" id="A0A3B0B507"/>
<dbReference type="EMBL" id="RBAH01000035">
    <property type="protein sequence ID" value="RKN66046.1"/>
    <property type="molecule type" value="Genomic_DNA"/>
</dbReference>
<dbReference type="PANTHER" id="PTHR42756:SF1">
    <property type="entry name" value="TRANSCRIPTIONAL REPRESSOR OF EMRAB OPERON"/>
    <property type="match status" value="1"/>
</dbReference>
<feature type="domain" description="HTH marR-type" evidence="4">
    <location>
        <begin position="1"/>
        <end position="144"/>
    </location>
</feature>
<evidence type="ECO:0000313" key="5">
    <source>
        <dbReference type="EMBL" id="RKN66046.1"/>
    </source>
</evidence>
<dbReference type="PROSITE" id="PS50995">
    <property type="entry name" value="HTH_MARR_2"/>
    <property type="match status" value="1"/>
</dbReference>
<dbReference type="GO" id="GO:0003677">
    <property type="term" value="F:DNA binding"/>
    <property type="evidence" value="ECO:0007669"/>
    <property type="project" value="UniProtKB-KW"/>
</dbReference>
<keyword evidence="3" id="KW-0804">Transcription</keyword>